<keyword evidence="5 7" id="KW-1133">Transmembrane helix</keyword>
<feature type="transmembrane region" description="Helical" evidence="7">
    <location>
        <begin position="160"/>
        <end position="183"/>
    </location>
</feature>
<feature type="transmembrane region" description="Helical" evidence="7">
    <location>
        <begin position="6"/>
        <end position="26"/>
    </location>
</feature>
<dbReference type="STRING" id="1122189.SAMN02745165_02965"/>
<dbReference type="Pfam" id="PF03600">
    <property type="entry name" value="CitMHS"/>
    <property type="match status" value="1"/>
</dbReference>
<evidence type="ECO:0000259" key="8">
    <source>
        <dbReference type="PROSITE" id="PS51202"/>
    </source>
</evidence>
<protein>
    <submittedName>
        <fullName evidence="9">TrkA-C domain-containing protein</fullName>
    </submittedName>
</protein>
<dbReference type="OrthoDB" id="9765532at2"/>
<dbReference type="InterPro" id="IPR004680">
    <property type="entry name" value="Cit_transptr-like_dom"/>
</dbReference>
<keyword evidence="4" id="KW-0677">Repeat</keyword>
<keyword evidence="10" id="KW-1185">Reference proteome</keyword>
<dbReference type="Pfam" id="PF02080">
    <property type="entry name" value="TrkA_C"/>
    <property type="match status" value="2"/>
</dbReference>
<dbReference type="GO" id="GO:0005886">
    <property type="term" value="C:plasma membrane"/>
    <property type="evidence" value="ECO:0007669"/>
    <property type="project" value="TreeGrafter"/>
</dbReference>
<evidence type="ECO:0000256" key="6">
    <source>
        <dbReference type="ARBA" id="ARBA00023136"/>
    </source>
</evidence>
<dbReference type="Proteomes" id="UP000184171">
    <property type="component" value="Unassembled WGS sequence"/>
</dbReference>
<dbReference type="Gene3D" id="3.30.70.1450">
    <property type="entry name" value="Regulator of K+ conductance, C-terminal domain"/>
    <property type="match status" value="2"/>
</dbReference>
<evidence type="ECO:0000256" key="7">
    <source>
        <dbReference type="SAM" id="Phobius"/>
    </source>
</evidence>
<dbReference type="AlphaFoldDB" id="A0A1M6LG30"/>
<feature type="transmembrane region" description="Helical" evidence="7">
    <location>
        <begin position="553"/>
        <end position="571"/>
    </location>
</feature>
<dbReference type="InterPro" id="IPR051679">
    <property type="entry name" value="DASS-Related_Transporters"/>
</dbReference>
<sequence length="614" mass="65764">MANLPPLPNLHAIAVLFLAVFALLLFTRKNLPLETSSFIILILLAIGFEIYPFQVDGKTLHAVDFFQGFGHEALVAVCALMIAGQGIVRTGGLEPLGRGLARLWKISPSVSLLLTLILAAFISAFVNNVPIVVLLLPILISVSIRTKIKTSSVLMPMGFATLLGGTCTTIGTSTNLLVVSVAADMGAGRLEMFDFLLPGVIAAGIGISYLWLIVPRIMPERKIALTDTSPRIFTAHLAIPEESSSVGKTLAEIMQKVDDGLKIKGIRRGIDSFTTPLPSVVLKAGDQLIISDTPERLKEIEDLLDGTLYQDETLGSPVDEDHPLKADDQQVAEIAVVHGSHLQGRTLGGIRFAERYGVIILAIHRAGKELKRRVDSINKTRLQIGDILLVQGPREQITSLKKEKNILVLDATMDLPFTKKAPLALGIMLAIILTTAFGFLPIAISASCGALLMIMFGCLGWRDATKALSTQVIMIVVSSLALGSALLKTGGAEYLAQLFLAVGGDASPLVMLSGLMLLMAVLTNIVSNNATAVMGTPIAISIATQMGQPLEPFVLAVLFGANMSFATPMAYKTNLLVMNAGEYTFNDFLRIGIPLVLLLWITLSWVLPAIYGIS</sequence>
<feature type="domain" description="RCK C-terminal" evidence="8">
    <location>
        <begin position="319"/>
        <end position="406"/>
    </location>
</feature>
<evidence type="ECO:0000256" key="1">
    <source>
        <dbReference type="ARBA" id="ARBA00004141"/>
    </source>
</evidence>
<evidence type="ECO:0000256" key="4">
    <source>
        <dbReference type="ARBA" id="ARBA00022737"/>
    </source>
</evidence>
<organism evidence="9 10">
    <name type="scientific">Malonomonas rubra DSM 5091</name>
    <dbReference type="NCBI Taxonomy" id="1122189"/>
    <lineage>
        <taxon>Bacteria</taxon>
        <taxon>Pseudomonadati</taxon>
        <taxon>Thermodesulfobacteriota</taxon>
        <taxon>Desulfuromonadia</taxon>
        <taxon>Desulfuromonadales</taxon>
        <taxon>Geopsychrobacteraceae</taxon>
        <taxon>Malonomonas</taxon>
    </lineage>
</organism>
<name>A0A1M6LG30_MALRU</name>
<keyword evidence="6 7" id="KW-0472">Membrane</keyword>
<accession>A0A1M6LG30</accession>
<feature type="transmembrane region" description="Helical" evidence="7">
    <location>
        <begin position="33"/>
        <end position="53"/>
    </location>
</feature>
<feature type="transmembrane region" description="Helical" evidence="7">
    <location>
        <begin position="423"/>
        <end position="456"/>
    </location>
</feature>
<dbReference type="EMBL" id="FQZT01000013">
    <property type="protein sequence ID" value="SHJ70132.1"/>
    <property type="molecule type" value="Genomic_DNA"/>
</dbReference>
<feature type="domain" description="RCK C-terminal" evidence="8">
    <location>
        <begin position="222"/>
        <end position="306"/>
    </location>
</feature>
<dbReference type="RefSeq" id="WP_072909522.1">
    <property type="nucleotide sequence ID" value="NZ_FQZT01000013.1"/>
</dbReference>
<keyword evidence="2" id="KW-0813">Transport</keyword>
<feature type="transmembrane region" description="Helical" evidence="7">
    <location>
        <begin position="468"/>
        <end position="487"/>
    </location>
</feature>
<keyword evidence="3 7" id="KW-0812">Transmembrane</keyword>
<evidence type="ECO:0000256" key="3">
    <source>
        <dbReference type="ARBA" id="ARBA00022692"/>
    </source>
</evidence>
<evidence type="ECO:0000256" key="2">
    <source>
        <dbReference type="ARBA" id="ARBA00022448"/>
    </source>
</evidence>
<dbReference type="PANTHER" id="PTHR43652:SF2">
    <property type="entry name" value="BASIC AMINO ACID ANTIPORTER YFCC-RELATED"/>
    <property type="match status" value="1"/>
</dbReference>
<dbReference type="PROSITE" id="PS51202">
    <property type="entry name" value="RCK_C"/>
    <property type="match status" value="2"/>
</dbReference>
<dbReference type="GO" id="GO:0006813">
    <property type="term" value="P:potassium ion transport"/>
    <property type="evidence" value="ECO:0007669"/>
    <property type="project" value="InterPro"/>
</dbReference>
<gene>
    <name evidence="9" type="ORF">SAMN02745165_02965</name>
</gene>
<dbReference type="InterPro" id="IPR036721">
    <property type="entry name" value="RCK_C_sf"/>
</dbReference>
<comment type="subcellular location">
    <subcellularLocation>
        <location evidence="1">Membrane</location>
        <topology evidence="1">Multi-pass membrane protein</topology>
    </subcellularLocation>
</comment>
<evidence type="ECO:0000313" key="10">
    <source>
        <dbReference type="Proteomes" id="UP000184171"/>
    </source>
</evidence>
<evidence type="ECO:0000313" key="9">
    <source>
        <dbReference type="EMBL" id="SHJ70132.1"/>
    </source>
</evidence>
<dbReference type="SUPFAM" id="SSF116726">
    <property type="entry name" value="TrkA C-terminal domain-like"/>
    <property type="match status" value="2"/>
</dbReference>
<feature type="transmembrane region" description="Helical" evidence="7">
    <location>
        <begin position="499"/>
        <end position="522"/>
    </location>
</feature>
<dbReference type="InterPro" id="IPR006037">
    <property type="entry name" value="RCK_C"/>
</dbReference>
<reference evidence="9 10" key="1">
    <citation type="submission" date="2016-11" db="EMBL/GenBank/DDBJ databases">
        <authorList>
            <person name="Jaros S."/>
            <person name="Januszkiewicz K."/>
            <person name="Wedrychowicz H."/>
        </authorList>
    </citation>
    <scope>NUCLEOTIDE SEQUENCE [LARGE SCALE GENOMIC DNA]</scope>
    <source>
        <strain evidence="9 10">DSM 5091</strain>
    </source>
</reference>
<dbReference type="GO" id="GO:0008324">
    <property type="term" value="F:monoatomic cation transmembrane transporter activity"/>
    <property type="evidence" value="ECO:0007669"/>
    <property type="project" value="InterPro"/>
</dbReference>
<feature type="transmembrane region" description="Helical" evidence="7">
    <location>
        <begin position="195"/>
        <end position="214"/>
    </location>
</feature>
<feature type="transmembrane region" description="Helical" evidence="7">
    <location>
        <begin position="591"/>
        <end position="613"/>
    </location>
</feature>
<dbReference type="PANTHER" id="PTHR43652">
    <property type="entry name" value="BASIC AMINO ACID ANTIPORTER YFCC-RELATED"/>
    <property type="match status" value="1"/>
</dbReference>
<proteinExistence type="predicted"/>
<evidence type="ECO:0000256" key="5">
    <source>
        <dbReference type="ARBA" id="ARBA00022989"/>
    </source>
</evidence>